<evidence type="ECO:0000313" key="3">
    <source>
        <dbReference type="Proteomes" id="UP000467700"/>
    </source>
</evidence>
<gene>
    <name evidence="2" type="ORF">AAE3_LOCUS9368</name>
</gene>
<keyword evidence="3" id="KW-1185">Reference proteome</keyword>
<comment type="caution">
    <text evidence="2">The sequence shown here is derived from an EMBL/GenBank/DDBJ whole genome shotgun (WGS) entry which is preliminary data.</text>
</comment>
<evidence type="ECO:0000313" key="2">
    <source>
        <dbReference type="EMBL" id="CAA7266818.1"/>
    </source>
</evidence>
<accession>A0A8S0W8I9</accession>
<protein>
    <submittedName>
        <fullName evidence="2">Uncharacterized protein</fullName>
    </submittedName>
</protein>
<reference evidence="2 3" key="1">
    <citation type="submission" date="2020-01" db="EMBL/GenBank/DDBJ databases">
        <authorList>
            <person name="Gupta K D."/>
        </authorList>
    </citation>
    <scope>NUCLEOTIDE SEQUENCE [LARGE SCALE GENOMIC DNA]</scope>
</reference>
<proteinExistence type="predicted"/>
<dbReference type="OrthoDB" id="3069034at2759"/>
<dbReference type="AlphaFoldDB" id="A0A8S0W8I9"/>
<feature type="compositionally biased region" description="Pro residues" evidence="1">
    <location>
        <begin position="68"/>
        <end position="78"/>
    </location>
</feature>
<feature type="region of interest" description="Disordered" evidence="1">
    <location>
        <begin position="62"/>
        <end position="84"/>
    </location>
</feature>
<dbReference type="Proteomes" id="UP000467700">
    <property type="component" value="Unassembled WGS sequence"/>
</dbReference>
<name>A0A8S0W8I9_CYCAE</name>
<dbReference type="EMBL" id="CACVBS010000057">
    <property type="protein sequence ID" value="CAA7266818.1"/>
    <property type="molecule type" value="Genomic_DNA"/>
</dbReference>
<sequence>MDASTSSYLSLLLTTAAVAAISSGIFGYPGSWDALSRLITSSTQTVFGDIVLQDAASTQIQDAHISQCPPPPSPPPYSPESSDFPPTESMLFMEPESPIDISPNRAPNSLANNFNHMPLISERGRQLPEPPSTLSIEIDDSIVSLDRKVEQFIRLNSHRNDHSLSFSWGSDQHGLLGRLTLQALFERLQGTEDDLDCPIECFKRMAFKSPVEAYKGPFYLLGGRLPTHDCVDFSRATSLEDLFWQGDISLLGQKCINIPFHQLRSLSMSGTTICVDDAIFLLQACPLLVSAELETVRNKDVPEMHDDSTPKPNTRLDISLGKLLELKITAIEDLKPLFDAVSWHKLDRLALVVGSRALRKLGNTLRRHVERGRGQITKLDVAVVDSHLHPQELRVSGGLPRLWL</sequence>
<organism evidence="2 3">
    <name type="scientific">Cyclocybe aegerita</name>
    <name type="common">Black poplar mushroom</name>
    <name type="synonym">Agrocybe aegerita</name>
    <dbReference type="NCBI Taxonomy" id="1973307"/>
    <lineage>
        <taxon>Eukaryota</taxon>
        <taxon>Fungi</taxon>
        <taxon>Dikarya</taxon>
        <taxon>Basidiomycota</taxon>
        <taxon>Agaricomycotina</taxon>
        <taxon>Agaricomycetes</taxon>
        <taxon>Agaricomycetidae</taxon>
        <taxon>Agaricales</taxon>
        <taxon>Agaricineae</taxon>
        <taxon>Bolbitiaceae</taxon>
        <taxon>Cyclocybe</taxon>
    </lineage>
</organism>
<evidence type="ECO:0000256" key="1">
    <source>
        <dbReference type="SAM" id="MobiDB-lite"/>
    </source>
</evidence>